<gene>
    <name evidence="1" type="ORF">AAG570_012735</name>
</gene>
<feature type="non-terminal residue" evidence="1">
    <location>
        <position position="1"/>
    </location>
</feature>
<reference evidence="1 2" key="1">
    <citation type="submission" date="2024-07" db="EMBL/GenBank/DDBJ databases">
        <title>Chromosome-level genome assembly of the water stick insect Ranatra chinensis (Heteroptera: Nepidae).</title>
        <authorList>
            <person name="Liu X."/>
        </authorList>
    </citation>
    <scope>NUCLEOTIDE SEQUENCE [LARGE SCALE GENOMIC DNA]</scope>
    <source>
        <strain evidence="1">Cailab_2021Rc</strain>
        <tissue evidence="1">Muscle</tissue>
    </source>
</reference>
<keyword evidence="2" id="KW-1185">Reference proteome</keyword>
<evidence type="ECO:0000313" key="2">
    <source>
        <dbReference type="Proteomes" id="UP001558652"/>
    </source>
</evidence>
<proteinExistence type="predicted"/>
<comment type="caution">
    <text evidence="1">The sequence shown here is derived from an EMBL/GenBank/DDBJ whole genome shotgun (WGS) entry which is preliminary data.</text>
</comment>
<sequence length="100" mass="11769">SVCSEASLSTFFEAVRSIYRSYEIRSVIKFPPLHRESAVEIHCQREETYGPEVISCQHVYKWIRLFKEGRTHTRSGKLWHLSSETKNWVLLVDFIAKKIP</sequence>
<protein>
    <submittedName>
        <fullName evidence="1">Uncharacterized protein</fullName>
    </submittedName>
</protein>
<dbReference type="AlphaFoldDB" id="A0ABD0YEP7"/>
<dbReference type="Proteomes" id="UP001558652">
    <property type="component" value="Unassembled WGS sequence"/>
</dbReference>
<dbReference type="EMBL" id="JBFDAA010000008">
    <property type="protein sequence ID" value="KAL1129791.1"/>
    <property type="molecule type" value="Genomic_DNA"/>
</dbReference>
<name>A0ABD0YEP7_9HEMI</name>
<evidence type="ECO:0000313" key="1">
    <source>
        <dbReference type="EMBL" id="KAL1129791.1"/>
    </source>
</evidence>
<organism evidence="1 2">
    <name type="scientific">Ranatra chinensis</name>
    <dbReference type="NCBI Taxonomy" id="642074"/>
    <lineage>
        <taxon>Eukaryota</taxon>
        <taxon>Metazoa</taxon>
        <taxon>Ecdysozoa</taxon>
        <taxon>Arthropoda</taxon>
        <taxon>Hexapoda</taxon>
        <taxon>Insecta</taxon>
        <taxon>Pterygota</taxon>
        <taxon>Neoptera</taxon>
        <taxon>Paraneoptera</taxon>
        <taxon>Hemiptera</taxon>
        <taxon>Heteroptera</taxon>
        <taxon>Panheteroptera</taxon>
        <taxon>Nepomorpha</taxon>
        <taxon>Nepidae</taxon>
        <taxon>Ranatrinae</taxon>
        <taxon>Ranatra</taxon>
    </lineage>
</organism>
<accession>A0ABD0YEP7</accession>